<comment type="caution">
    <text evidence="1">The sequence shown here is derived from an EMBL/GenBank/DDBJ whole genome shotgun (WGS) entry which is preliminary data.</text>
</comment>
<keyword evidence="1" id="KW-0808">Transferase</keyword>
<accession>A0A225WYC6</accession>
<reference evidence="2" key="1">
    <citation type="submission" date="2017-03" db="EMBL/GenBank/DDBJ databases">
        <title>Phytopthora megakarya and P. palmivora, two closely related causual agents of cacao black pod achieved similar genome size and gene model numbers by different mechanisms.</title>
        <authorList>
            <person name="Ali S."/>
            <person name="Shao J."/>
            <person name="Larry D.J."/>
            <person name="Kronmiller B."/>
            <person name="Shen D."/>
            <person name="Strem M.D."/>
            <person name="Melnick R.L."/>
            <person name="Guiltinan M.J."/>
            <person name="Tyler B.M."/>
            <person name="Meinhardt L.W."/>
            <person name="Bailey B.A."/>
        </authorList>
    </citation>
    <scope>NUCLEOTIDE SEQUENCE [LARGE SCALE GENOMIC DNA]</scope>
    <source>
        <strain evidence="2">zdho120</strain>
    </source>
</reference>
<keyword evidence="1" id="KW-0548">Nucleotidyltransferase</keyword>
<keyword evidence="1" id="KW-0695">RNA-directed DNA polymerase</keyword>
<dbReference type="Proteomes" id="UP000198211">
    <property type="component" value="Unassembled WGS sequence"/>
</dbReference>
<evidence type="ECO:0000313" key="1">
    <source>
        <dbReference type="EMBL" id="OWZ22844.1"/>
    </source>
</evidence>
<protein>
    <submittedName>
        <fullName evidence="1">Reverse transcriptase</fullName>
    </submittedName>
</protein>
<dbReference type="Gene3D" id="2.40.70.10">
    <property type="entry name" value="Acid Proteases"/>
    <property type="match status" value="1"/>
</dbReference>
<sequence length="156" mass="17958">MTERADSLRALVDLGAPNNFVRQQLFLPLLDFEEKHTEKRAIPARLSYKHPVFVEALIILALDDKFDMVLGMWWLARHDPIFDWEKRTAVRFKLLDATESDDPDTPSGASEPLIEKVVRVSVFWCSARAVMESLTGTSVWSGTRHYQEIIRREASK</sequence>
<proteinExistence type="predicted"/>
<dbReference type="OrthoDB" id="126394at2759"/>
<dbReference type="InterPro" id="IPR021109">
    <property type="entry name" value="Peptidase_aspartic_dom_sf"/>
</dbReference>
<dbReference type="EMBL" id="NBNE01000105">
    <property type="protein sequence ID" value="OWZ22844.1"/>
    <property type="molecule type" value="Genomic_DNA"/>
</dbReference>
<evidence type="ECO:0000313" key="2">
    <source>
        <dbReference type="Proteomes" id="UP000198211"/>
    </source>
</evidence>
<keyword evidence="2" id="KW-1185">Reference proteome</keyword>
<dbReference type="AlphaFoldDB" id="A0A225WYC6"/>
<organism evidence="1 2">
    <name type="scientific">Phytophthora megakarya</name>
    <dbReference type="NCBI Taxonomy" id="4795"/>
    <lineage>
        <taxon>Eukaryota</taxon>
        <taxon>Sar</taxon>
        <taxon>Stramenopiles</taxon>
        <taxon>Oomycota</taxon>
        <taxon>Peronosporomycetes</taxon>
        <taxon>Peronosporales</taxon>
        <taxon>Peronosporaceae</taxon>
        <taxon>Phytophthora</taxon>
    </lineage>
</organism>
<dbReference type="GO" id="GO:0003964">
    <property type="term" value="F:RNA-directed DNA polymerase activity"/>
    <property type="evidence" value="ECO:0007669"/>
    <property type="project" value="UniProtKB-KW"/>
</dbReference>
<name>A0A225WYC6_9STRA</name>
<gene>
    <name evidence="1" type="ORF">PHMEG_0002398</name>
</gene>